<name>A0A0A9EMF4_ARUDO</name>
<organism evidence="1">
    <name type="scientific">Arundo donax</name>
    <name type="common">Giant reed</name>
    <name type="synonym">Donax arundinaceus</name>
    <dbReference type="NCBI Taxonomy" id="35708"/>
    <lineage>
        <taxon>Eukaryota</taxon>
        <taxon>Viridiplantae</taxon>
        <taxon>Streptophyta</taxon>
        <taxon>Embryophyta</taxon>
        <taxon>Tracheophyta</taxon>
        <taxon>Spermatophyta</taxon>
        <taxon>Magnoliopsida</taxon>
        <taxon>Liliopsida</taxon>
        <taxon>Poales</taxon>
        <taxon>Poaceae</taxon>
        <taxon>PACMAD clade</taxon>
        <taxon>Arundinoideae</taxon>
        <taxon>Arundineae</taxon>
        <taxon>Arundo</taxon>
    </lineage>
</organism>
<reference evidence="1" key="2">
    <citation type="journal article" date="2015" name="Data Brief">
        <title>Shoot transcriptome of the giant reed, Arundo donax.</title>
        <authorList>
            <person name="Barrero R.A."/>
            <person name="Guerrero F.D."/>
            <person name="Moolhuijzen P."/>
            <person name="Goolsby J.A."/>
            <person name="Tidwell J."/>
            <person name="Bellgard S.E."/>
            <person name="Bellgard M.I."/>
        </authorList>
    </citation>
    <scope>NUCLEOTIDE SEQUENCE</scope>
    <source>
        <tissue evidence="1">Shoot tissue taken approximately 20 cm above the soil surface</tissue>
    </source>
</reference>
<evidence type="ECO:0000313" key="1">
    <source>
        <dbReference type="EMBL" id="JAD97217.1"/>
    </source>
</evidence>
<sequence length="68" mass="7667">MAFIRMSFRQILEVKTGSFPYCVYGEGRLVIPRLDVSTQQAALQLQTCSQPQLVLGFMELGAILFLEI</sequence>
<protein>
    <submittedName>
        <fullName evidence="1">Uncharacterized protein</fullName>
    </submittedName>
</protein>
<reference evidence="1" key="1">
    <citation type="submission" date="2014-09" db="EMBL/GenBank/DDBJ databases">
        <authorList>
            <person name="Magalhaes I.L.F."/>
            <person name="Oliveira U."/>
            <person name="Santos F.R."/>
            <person name="Vidigal T.H.D.A."/>
            <person name="Brescovit A.D."/>
            <person name="Santos A.J."/>
        </authorList>
    </citation>
    <scope>NUCLEOTIDE SEQUENCE</scope>
    <source>
        <tissue evidence="1">Shoot tissue taken approximately 20 cm above the soil surface</tissue>
    </source>
</reference>
<dbReference type="EMBL" id="GBRH01200678">
    <property type="protein sequence ID" value="JAD97217.1"/>
    <property type="molecule type" value="Transcribed_RNA"/>
</dbReference>
<proteinExistence type="predicted"/>
<accession>A0A0A9EMF4</accession>
<dbReference type="AlphaFoldDB" id="A0A0A9EMF4"/>